<dbReference type="Proteomes" id="UP001066276">
    <property type="component" value="Chromosome 7"/>
</dbReference>
<proteinExistence type="predicted"/>
<comment type="caution">
    <text evidence="2">The sequence shown here is derived from an EMBL/GenBank/DDBJ whole genome shotgun (WGS) entry which is preliminary data.</text>
</comment>
<sequence>MEWSAGAAHSGDIDGSRVRGSLPVGPVTLLTSCLGHRHYHEMEPVTLSQYGEEEERGSQWFPREALDEAHTQRLTVRLSSTIVGPMIRVWRPRSPWGWSDGLAGDGEVGGSLQLGEEE</sequence>
<gene>
    <name evidence="2" type="ORF">NDU88_002867</name>
</gene>
<evidence type="ECO:0000313" key="2">
    <source>
        <dbReference type="EMBL" id="KAJ1124406.1"/>
    </source>
</evidence>
<organism evidence="2 3">
    <name type="scientific">Pleurodeles waltl</name>
    <name type="common">Iberian ribbed newt</name>
    <dbReference type="NCBI Taxonomy" id="8319"/>
    <lineage>
        <taxon>Eukaryota</taxon>
        <taxon>Metazoa</taxon>
        <taxon>Chordata</taxon>
        <taxon>Craniata</taxon>
        <taxon>Vertebrata</taxon>
        <taxon>Euteleostomi</taxon>
        <taxon>Amphibia</taxon>
        <taxon>Batrachia</taxon>
        <taxon>Caudata</taxon>
        <taxon>Salamandroidea</taxon>
        <taxon>Salamandridae</taxon>
        <taxon>Pleurodelinae</taxon>
        <taxon>Pleurodeles</taxon>
    </lineage>
</organism>
<reference evidence="2" key="1">
    <citation type="journal article" date="2022" name="bioRxiv">
        <title>Sequencing and chromosome-scale assembly of the giantPleurodeles waltlgenome.</title>
        <authorList>
            <person name="Brown T."/>
            <person name="Elewa A."/>
            <person name="Iarovenko S."/>
            <person name="Subramanian E."/>
            <person name="Araus A.J."/>
            <person name="Petzold A."/>
            <person name="Susuki M."/>
            <person name="Suzuki K.-i.T."/>
            <person name="Hayashi T."/>
            <person name="Toyoda A."/>
            <person name="Oliveira C."/>
            <person name="Osipova E."/>
            <person name="Leigh N.D."/>
            <person name="Simon A."/>
            <person name="Yun M.H."/>
        </authorList>
    </citation>
    <scope>NUCLEOTIDE SEQUENCE</scope>
    <source>
        <strain evidence="2">20211129_DDA</strain>
        <tissue evidence="2">Liver</tissue>
    </source>
</reference>
<feature type="region of interest" description="Disordered" evidence="1">
    <location>
        <begin position="95"/>
        <end position="118"/>
    </location>
</feature>
<accession>A0AAV7PAE2</accession>
<name>A0AAV7PAE2_PLEWA</name>
<dbReference type="AlphaFoldDB" id="A0AAV7PAE2"/>
<keyword evidence="3" id="KW-1185">Reference proteome</keyword>
<dbReference type="EMBL" id="JANPWB010000011">
    <property type="protein sequence ID" value="KAJ1124406.1"/>
    <property type="molecule type" value="Genomic_DNA"/>
</dbReference>
<feature type="region of interest" description="Disordered" evidence="1">
    <location>
        <begin position="1"/>
        <end position="20"/>
    </location>
</feature>
<evidence type="ECO:0000256" key="1">
    <source>
        <dbReference type="SAM" id="MobiDB-lite"/>
    </source>
</evidence>
<evidence type="ECO:0000313" key="3">
    <source>
        <dbReference type="Proteomes" id="UP001066276"/>
    </source>
</evidence>
<protein>
    <submittedName>
        <fullName evidence="2">Uncharacterized protein</fullName>
    </submittedName>
</protein>